<evidence type="ECO:0000256" key="1">
    <source>
        <dbReference type="ARBA" id="ARBA00006484"/>
    </source>
</evidence>
<evidence type="ECO:0000313" key="5">
    <source>
        <dbReference type="Proteomes" id="UP000183954"/>
    </source>
</evidence>
<dbReference type="InterPro" id="IPR036291">
    <property type="entry name" value="NAD(P)-bd_dom_sf"/>
</dbReference>
<evidence type="ECO:0000256" key="3">
    <source>
        <dbReference type="ARBA" id="ARBA00023002"/>
    </source>
</evidence>
<accession>A0A1M5UWT9</accession>
<dbReference type="Pfam" id="PF13561">
    <property type="entry name" value="adh_short_C2"/>
    <property type="match status" value="1"/>
</dbReference>
<dbReference type="RefSeq" id="WP_073028431.1">
    <property type="nucleotide sequence ID" value="NZ_FQXJ01000004.1"/>
</dbReference>
<reference evidence="5" key="1">
    <citation type="submission" date="2016-11" db="EMBL/GenBank/DDBJ databases">
        <authorList>
            <person name="Varghese N."/>
            <person name="Submissions S."/>
        </authorList>
    </citation>
    <scope>NUCLEOTIDE SEQUENCE [LARGE SCALE GENOMIC DNA]</scope>
    <source>
        <strain evidence="5">DSM 15449</strain>
    </source>
</reference>
<keyword evidence="5" id="KW-1185">Reference proteome</keyword>
<dbReference type="InterPro" id="IPR002347">
    <property type="entry name" value="SDR_fam"/>
</dbReference>
<dbReference type="OrthoDB" id="9803333at2"/>
<sequence length="277" mass="29937">MVKTSTPKFPLGIDLFRLDGRIALITGASGHLGRSMAMALCEAGAHVILNGHTEEKIKLFYEELRSKGLSVSMAINDIEQEADIEELFFRLGKEYDRLDIIVNNAYSGNAGTLDTATYEDFSRAYGITVTASFRILQLAKPLLEKAASENIGGASVINIASMYGVVSPDPVIYGESGANNPPYYGAAKAGLIQLTRYAACHLASKGIRVNSLSPGPFPSPDIAEKIPEFYKELCRKNPMNRIGYADELKGPLLFLASDASSYVTGSNLLVDGGWTAW</sequence>
<dbReference type="PRINTS" id="PR00081">
    <property type="entry name" value="GDHRDH"/>
</dbReference>
<dbReference type="SUPFAM" id="SSF51735">
    <property type="entry name" value="NAD(P)-binding Rossmann-fold domains"/>
    <property type="match status" value="1"/>
</dbReference>
<dbReference type="PANTHER" id="PTHR43618:SF8">
    <property type="entry name" value="7ALPHA-HYDROXYSTEROID DEHYDROGENASE"/>
    <property type="match status" value="1"/>
</dbReference>
<gene>
    <name evidence="4" type="ORF">SAMN02746098_01106</name>
</gene>
<dbReference type="GO" id="GO:0016491">
    <property type="term" value="F:oxidoreductase activity"/>
    <property type="evidence" value="ECO:0007669"/>
    <property type="project" value="UniProtKB-KW"/>
</dbReference>
<protein>
    <submittedName>
        <fullName evidence="4">Enoyl-(Acyl carrier protein) reductase</fullName>
    </submittedName>
</protein>
<dbReference type="PRINTS" id="PR00080">
    <property type="entry name" value="SDRFAMILY"/>
</dbReference>
<dbReference type="Proteomes" id="UP000183954">
    <property type="component" value="Unassembled WGS sequence"/>
</dbReference>
<dbReference type="STRING" id="1121420.SAMN02746098_01106"/>
<keyword evidence="3" id="KW-0560">Oxidoreductase</keyword>
<dbReference type="Gene3D" id="3.40.50.720">
    <property type="entry name" value="NAD(P)-binding Rossmann-like Domain"/>
    <property type="match status" value="1"/>
</dbReference>
<dbReference type="InterPro" id="IPR052178">
    <property type="entry name" value="Sec_Metab_Biosynth_SDR"/>
</dbReference>
<keyword evidence="2" id="KW-0521">NADP</keyword>
<evidence type="ECO:0000313" key="4">
    <source>
        <dbReference type="EMBL" id="SHH67471.1"/>
    </source>
</evidence>
<proteinExistence type="inferred from homology"/>
<dbReference type="AlphaFoldDB" id="A0A1M5UWT9"/>
<dbReference type="PANTHER" id="PTHR43618">
    <property type="entry name" value="7-ALPHA-HYDROXYSTEROID DEHYDROGENASE"/>
    <property type="match status" value="1"/>
</dbReference>
<evidence type="ECO:0000256" key="2">
    <source>
        <dbReference type="ARBA" id="ARBA00022857"/>
    </source>
</evidence>
<dbReference type="EMBL" id="FQXJ01000004">
    <property type="protein sequence ID" value="SHH67471.1"/>
    <property type="molecule type" value="Genomic_DNA"/>
</dbReference>
<comment type="similarity">
    <text evidence="1">Belongs to the short-chain dehydrogenases/reductases (SDR) family.</text>
</comment>
<organism evidence="4 5">
    <name type="scientific">Desulfosporosinus lacus DSM 15449</name>
    <dbReference type="NCBI Taxonomy" id="1121420"/>
    <lineage>
        <taxon>Bacteria</taxon>
        <taxon>Bacillati</taxon>
        <taxon>Bacillota</taxon>
        <taxon>Clostridia</taxon>
        <taxon>Eubacteriales</taxon>
        <taxon>Desulfitobacteriaceae</taxon>
        <taxon>Desulfosporosinus</taxon>
    </lineage>
</organism>
<name>A0A1M5UWT9_9FIRM</name>